<evidence type="ECO:0000313" key="3">
    <source>
        <dbReference type="EMBL" id="GFY29475.1"/>
    </source>
</evidence>
<dbReference type="GO" id="GO:0071897">
    <property type="term" value="P:DNA biosynthetic process"/>
    <property type="evidence" value="ECO:0007669"/>
    <property type="project" value="UniProtKB-ARBA"/>
</dbReference>
<feature type="domain" description="Reverse transcriptase" evidence="1">
    <location>
        <begin position="65"/>
        <end position="188"/>
    </location>
</feature>
<dbReference type="AlphaFoldDB" id="A0A8X7BFI4"/>
<organism evidence="3 4">
    <name type="scientific">Trichonephila clavipes</name>
    <name type="common">Golden silk orbweaver</name>
    <name type="synonym">Nephila clavipes</name>
    <dbReference type="NCBI Taxonomy" id="2585209"/>
    <lineage>
        <taxon>Eukaryota</taxon>
        <taxon>Metazoa</taxon>
        <taxon>Ecdysozoa</taxon>
        <taxon>Arthropoda</taxon>
        <taxon>Chelicerata</taxon>
        <taxon>Arachnida</taxon>
        <taxon>Araneae</taxon>
        <taxon>Araneomorphae</taxon>
        <taxon>Entelegynae</taxon>
        <taxon>Araneoidea</taxon>
        <taxon>Nephilidae</taxon>
        <taxon>Trichonephila</taxon>
    </lineage>
</organism>
<gene>
    <name evidence="3" type="primary">AVEN_170617_1</name>
    <name evidence="3" type="ORF">TNCV_2626461</name>
</gene>
<dbReference type="InterPro" id="IPR008042">
    <property type="entry name" value="Retrotrans_Pao"/>
</dbReference>
<evidence type="ECO:0000259" key="1">
    <source>
        <dbReference type="Pfam" id="PF00078"/>
    </source>
</evidence>
<evidence type="ECO:0000259" key="2">
    <source>
        <dbReference type="Pfam" id="PF18701"/>
    </source>
</evidence>
<dbReference type="InterPro" id="IPR036397">
    <property type="entry name" value="RNaseH_sf"/>
</dbReference>
<dbReference type="InterPro" id="IPR040676">
    <property type="entry name" value="DUF5641"/>
</dbReference>
<dbReference type="PANTHER" id="PTHR47331:SF4">
    <property type="entry name" value="PEPTIDASE S1 DOMAIN-CONTAINING PROTEIN"/>
    <property type="match status" value="1"/>
</dbReference>
<dbReference type="GO" id="GO:0003676">
    <property type="term" value="F:nucleic acid binding"/>
    <property type="evidence" value="ECO:0007669"/>
    <property type="project" value="InterPro"/>
</dbReference>
<dbReference type="EMBL" id="BMAU01021388">
    <property type="protein sequence ID" value="GFY29475.1"/>
    <property type="molecule type" value="Genomic_DNA"/>
</dbReference>
<feature type="domain" description="DUF5641" evidence="2">
    <location>
        <begin position="871"/>
        <end position="960"/>
    </location>
</feature>
<dbReference type="InterPro" id="IPR043502">
    <property type="entry name" value="DNA/RNA_pol_sf"/>
</dbReference>
<dbReference type="Pfam" id="PF18701">
    <property type="entry name" value="DUF5641"/>
    <property type="match status" value="1"/>
</dbReference>
<dbReference type="Pfam" id="PF00078">
    <property type="entry name" value="RVT_1"/>
    <property type="match status" value="1"/>
</dbReference>
<comment type="caution">
    <text evidence="3">The sequence shown here is derived from an EMBL/GenBank/DDBJ whole genome shotgun (WGS) entry which is preliminary data.</text>
</comment>
<dbReference type="SUPFAM" id="SSF53098">
    <property type="entry name" value="Ribonuclease H-like"/>
    <property type="match status" value="1"/>
</dbReference>
<dbReference type="GO" id="GO:0042575">
    <property type="term" value="C:DNA polymerase complex"/>
    <property type="evidence" value="ECO:0007669"/>
    <property type="project" value="UniProtKB-ARBA"/>
</dbReference>
<dbReference type="Proteomes" id="UP000887159">
    <property type="component" value="Unassembled WGS sequence"/>
</dbReference>
<reference evidence="3" key="1">
    <citation type="submission" date="2020-08" db="EMBL/GenBank/DDBJ databases">
        <title>Multicomponent nature underlies the extraordinary mechanical properties of spider dragline silk.</title>
        <authorList>
            <person name="Kono N."/>
            <person name="Nakamura H."/>
            <person name="Mori M."/>
            <person name="Yoshida Y."/>
            <person name="Ohtoshi R."/>
            <person name="Malay A.D."/>
            <person name="Moran D.A.P."/>
            <person name="Tomita M."/>
            <person name="Numata K."/>
            <person name="Arakawa K."/>
        </authorList>
    </citation>
    <scope>NUCLEOTIDE SEQUENCE</scope>
</reference>
<protein>
    <submittedName>
        <fullName evidence="3">Integrase catalytic domain-containing protein</fullName>
    </submittedName>
</protein>
<dbReference type="Pfam" id="PF05380">
    <property type="entry name" value="Peptidase_A17"/>
    <property type="match status" value="1"/>
</dbReference>
<evidence type="ECO:0000313" key="4">
    <source>
        <dbReference type="Proteomes" id="UP000887159"/>
    </source>
</evidence>
<proteinExistence type="predicted"/>
<sequence length="965" mass="110904">MKEVTNETDPDITYYATHHGIYRPEKSTTKLRVVFNCSSLTDNGISLNDIQYNGGVIQEDLYAQMLRFRTYTYAFTADIKMMYRTILINPKQRNLQRIVWCESEHESPKIYELSTVTYGTVSAPYLAQRTLTQLSMDEEANFPIAASVLRNNLYMDDVLCGAATLEEAIVLRQQLKGILKSAGMELHKLCANHEKLSPDPEQNYNFATLTETKTLGVSWKPNLDCLLIKVKVCLDSSYTKRDVLSTIAKIFDPVGLMAPVISKAKIFLQRLWRSKLEWNDLLPAEEYREWQQFLVSLENINNIEIPRRILVAFPEVIEIHGFADASERCYGAAVYCKSKNLKSETLVRLITSKSRVAPIKSLTIPRLELCAAVLLAKLVKRVVAALQLETAEVYLWSDSMIVLAWLRKEPMDLKTFVQNRVAKIQELYPNQLWRHVPSDQNPADLVSRGVDPEKLLQQNLWFNGPTFLSGDDYPNRTINCREKLDEYNSELKNCVNEQIENFQSVLNIHVNDFLNDLLNLSNNYITILRVLSFIFRFVENLKGINKVAGPLTTKEFVKAETYLIKKVQEQEFSSDINHLKSKGSVLPNSKLKTLNPFLDDNGVLRVGGRLCNLELSFDKKHQIILPKNNRLTLIIIEYFHKKYLHVATVSLLNHIREKFWPLNGRSMCRKIVYKCIVCFKAKPIVSTQIMGNLPKERLITDYPFNCSGVDFCGPFFIKNKGQRKGNLFKVYICIFVCFVFKAVHIELVSDLTSQAFIAALKRFMARRGKCAKLFSDNGKNFVGASNEIKKLLEIVRKPDEKLANYLAAEGIEWKFIPARSPNFGGLWEAAIKSCKYHLKRVVNGINLTSLNSLEEPNLTKCKESNLKSGKKITKIVQLMWKFWSRNYLNQLQQRGKWMFEKNNVKIGDLVLIIEENLPTYKWALGRIVELYYGEDKKVRVVKIKTQYSTCKRAISKICVLPMEDP</sequence>
<dbReference type="Gene3D" id="3.30.420.10">
    <property type="entry name" value="Ribonuclease H-like superfamily/Ribonuclease H"/>
    <property type="match status" value="1"/>
</dbReference>
<accession>A0A8X7BFI4</accession>
<keyword evidence="4" id="KW-1185">Reference proteome</keyword>
<name>A0A8X7BFI4_TRICX</name>
<dbReference type="InterPro" id="IPR000477">
    <property type="entry name" value="RT_dom"/>
</dbReference>
<dbReference type="PANTHER" id="PTHR47331">
    <property type="entry name" value="PHD-TYPE DOMAIN-CONTAINING PROTEIN"/>
    <property type="match status" value="1"/>
</dbReference>
<dbReference type="InterPro" id="IPR012337">
    <property type="entry name" value="RNaseH-like_sf"/>
</dbReference>
<dbReference type="SUPFAM" id="SSF56672">
    <property type="entry name" value="DNA/RNA polymerases"/>
    <property type="match status" value="1"/>
</dbReference>